<feature type="region of interest" description="Disordered" evidence="1">
    <location>
        <begin position="1"/>
        <end position="83"/>
    </location>
</feature>
<comment type="caution">
    <text evidence="2">The sequence shown here is derived from an EMBL/GenBank/DDBJ whole genome shotgun (WGS) entry which is preliminary data.</text>
</comment>
<protein>
    <submittedName>
        <fullName evidence="2">Uncharacterized protein</fullName>
    </submittedName>
</protein>
<name>A0A927CNG7_9BACL</name>
<dbReference type="AlphaFoldDB" id="A0A927CNG7"/>
<evidence type="ECO:0000256" key="1">
    <source>
        <dbReference type="SAM" id="MobiDB-lite"/>
    </source>
</evidence>
<evidence type="ECO:0000313" key="3">
    <source>
        <dbReference type="Proteomes" id="UP000632125"/>
    </source>
</evidence>
<keyword evidence="3" id="KW-1185">Reference proteome</keyword>
<proteinExistence type="predicted"/>
<dbReference type="Proteomes" id="UP000632125">
    <property type="component" value="Unassembled WGS sequence"/>
</dbReference>
<organism evidence="2 3">
    <name type="scientific">Paenibacillus arenilitoris</name>
    <dbReference type="NCBI Taxonomy" id="2772299"/>
    <lineage>
        <taxon>Bacteria</taxon>
        <taxon>Bacillati</taxon>
        <taxon>Bacillota</taxon>
        <taxon>Bacilli</taxon>
        <taxon>Bacillales</taxon>
        <taxon>Paenibacillaceae</taxon>
        <taxon>Paenibacillus</taxon>
    </lineage>
</organism>
<accession>A0A927CNG7</accession>
<reference evidence="2" key="1">
    <citation type="submission" date="2020-09" db="EMBL/GenBank/DDBJ databases">
        <title>A novel bacterium of genus Paenibacillus, isolated from South China Sea.</title>
        <authorList>
            <person name="Huang H."/>
            <person name="Mo K."/>
            <person name="Hu Y."/>
        </authorList>
    </citation>
    <scope>NUCLEOTIDE SEQUENCE</scope>
    <source>
        <strain evidence="2">IB182493</strain>
    </source>
</reference>
<gene>
    <name evidence="2" type="ORF">IDH41_19575</name>
</gene>
<dbReference type="EMBL" id="JACXIY010000024">
    <property type="protein sequence ID" value="MBD2870789.1"/>
    <property type="molecule type" value="Genomic_DNA"/>
</dbReference>
<sequence length="83" mass="8376">MGVAPGGERQQRGGEGAPRTDMWGLPIRGSGGSGEGRGSRRKNATPSGVFAAPGGGQGQSRKKRKKGGGGGNATAAFVRKKRK</sequence>
<evidence type="ECO:0000313" key="2">
    <source>
        <dbReference type="EMBL" id="MBD2870789.1"/>
    </source>
</evidence>